<dbReference type="KEGG" id="pne:Pnec_1300"/>
<gene>
    <name evidence="1" type="ordered locus">Pnec_1300</name>
</gene>
<protein>
    <submittedName>
        <fullName evidence="1">Uncharacterized protein</fullName>
    </submittedName>
</protein>
<accession>B1XVP3</accession>
<dbReference type="STRING" id="452638.Pnec_1300"/>
<organism evidence="1">
    <name type="scientific">Polynucleobacter necessarius subsp. necessarius (strain STIR1)</name>
    <dbReference type="NCBI Taxonomy" id="452638"/>
    <lineage>
        <taxon>Bacteria</taxon>
        <taxon>Pseudomonadati</taxon>
        <taxon>Pseudomonadota</taxon>
        <taxon>Betaproteobacteria</taxon>
        <taxon>Burkholderiales</taxon>
        <taxon>Burkholderiaceae</taxon>
        <taxon>Polynucleobacter</taxon>
    </lineage>
</organism>
<evidence type="ECO:0000313" key="1">
    <source>
        <dbReference type="EMBL" id="ACB44420.1"/>
    </source>
</evidence>
<reference evidence="1" key="1">
    <citation type="submission" date="2008-03" db="EMBL/GenBank/DDBJ databases">
        <title>Complete sequence of Polynucleobacter necessarius STIR1.</title>
        <authorList>
            <consortium name="US DOE Joint Genome Institute"/>
            <person name="Copeland A."/>
            <person name="Lucas S."/>
            <person name="Lapidus A."/>
            <person name="Barry K."/>
            <person name="Detter J.C."/>
            <person name="Glavina del Rio T."/>
            <person name="Hammon N."/>
            <person name="Israni S."/>
            <person name="Dalin E."/>
            <person name="Tice H."/>
            <person name="Pitluck S."/>
            <person name="Chain P."/>
            <person name="Malfatti S."/>
            <person name="Shin M."/>
            <person name="Vergez L."/>
            <person name="Schmutz J."/>
            <person name="Larimer F."/>
            <person name="Land M."/>
            <person name="Hauser L."/>
            <person name="Kyrpides N."/>
            <person name="Kim E."/>
            <person name="Hahn M."/>
            <person name="Richardson P."/>
        </authorList>
    </citation>
    <scope>NUCLEOTIDE SEQUENCE [LARGE SCALE GENOMIC DNA]</scope>
    <source>
        <strain evidence="1">STIR1</strain>
    </source>
</reference>
<proteinExistence type="predicted"/>
<dbReference type="AlphaFoldDB" id="B1XVP3"/>
<dbReference type="HOGENOM" id="CLU_3064642_0_0_4"/>
<sequence>MLLGGVAYAAKQRARRAGLLQSMMKVAPLNFKDGGASLKLMPYWSTILMTWAT</sequence>
<dbReference type="EMBL" id="CP001010">
    <property type="protein sequence ID" value="ACB44420.1"/>
    <property type="molecule type" value="Genomic_DNA"/>
</dbReference>
<name>B1XVP3_POLNS</name>